<protein>
    <submittedName>
        <fullName evidence="2">Uncharacterized protein</fullName>
    </submittedName>
</protein>
<evidence type="ECO:0000313" key="3">
    <source>
        <dbReference type="Proteomes" id="UP000315460"/>
    </source>
</evidence>
<feature type="region of interest" description="Disordered" evidence="1">
    <location>
        <begin position="55"/>
        <end position="93"/>
    </location>
</feature>
<keyword evidence="3" id="KW-1185">Reference proteome</keyword>
<dbReference type="Proteomes" id="UP000315460">
    <property type="component" value="Unassembled WGS sequence"/>
</dbReference>
<accession>A0ABY1N277</accession>
<dbReference type="EMBL" id="FXTG01000005">
    <property type="protein sequence ID" value="SMO75881.1"/>
    <property type="molecule type" value="Genomic_DNA"/>
</dbReference>
<evidence type="ECO:0000313" key="2">
    <source>
        <dbReference type="EMBL" id="SMO75881.1"/>
    </source>
</evidence>
<proteinExistence type="predicted"/>
<gene>
    <name evidence="2" type="ORF">SAMN06265174_105120</name>
</gene>
<feature type="compositionally biased region" description="Acidic residues" evidence="1">
    <location>
        <begin position="82"/>
        <end position="93"/>
    </location>
</feature>
<dbReference type="RefSeq" id="WP_154830322.1">
    <property type="nucleotide sequence ID" value="NZ_BAAAQH010000008.1"/>
</dbReference>
<comment type="caution">
    <text evidence="2">The sequence shown here is derived from an EMBL/GenBank/DDBJ whole genome shotgun (WGS) entry which is preliminary data.</text>
</comment>
<feature type="compositionally biased region" description="Basic and acidic residues" evidence="1">
    <location>
        <begin position="55"/>
        <end position="79"/>
    </location>
</feature>
<name>A0ABY1N277_9ACTN</name>
<evidence type="ECO:0000256" key="1">
    <source>
        <dbReference type="SAM" id="MobiDB-lite"/>
    </source>
</evidence>
<reference evidence="2 3" key="1">
    <citation type="submission" date="2017-05" db="EMBL/GenBank/DDBJ databases">
        <authorList>
            <person name="Varghese N."/>
            <person name="Submissions S."/>
        </authorList>
    </citation>
    <scope>NUCLEOTIDE SEQUENCE [LARGE SCALE GENOMIC DNA]</scope>
    <source>
        <strain evidence="2 3">DSM 45139</strain>
    </source>
</reference>
<organism evidence="2 3">
    <name type="scientific">Dietzia kunjamensis subsp. schimae</name>
    <dbReference type="NCBI Taxonomy" id="498198"/>
    <lineage>
        <taxon>Bacteria</taxon>
        <taxon>Bacillati</taxon>
        <taxon>Actinomycetota</taxon>
        <taxon>Actinomycetes</taxon>
        <taxon>Mycobacteriales</taxon>
        <taxon>Dietziaceae</taxon>
        <taxon>Dietzia</taxon>
    </lineage>
</organism>
<sequence>MSDFERNKDQVQAGVQAGASLVGRIAVIITDAIGSIAKEVGDFVTEGIEMREAARISRREEQQRGGRPGAEKVAEKDTWPIDLDDIEDGDLQG</sequence>